<dbReference type="GO" id="GO:0006508">
    <property type="term" value="P:proteolysis"/>
    <property type="evidence" value="ECO:0007669"/>
    <property type="project" value="UniProtKB-KW"/>
</dbReference>
<dbReference type="Pfam" id="PF00557">
    <property type="entry name" value="Peptidase_M24"/>
    <property type="match status" value="1"/>
</dbReference>
<feature type="binding site" evidence="6">
    <location>
        <position position="106"/>
    </location>
    <ligand>
        <name>a divalent metal cation</name>
        <dbReference type="ChEBI" id="CHEBI:60240"/>
        <label>2</label>
        <note>catalytic</note>
    </ligand>
</feature>
<keyword evidence="4 6" id="KW-0479">Metal-binding</keyword>
<keyword evidence="5 6" id="KW-0378">Hydrolase</keyword>
<dbReference type="NCBIfam" id="TIGR00500">
    <property type="entry name" value="met_pdase_I"/>
    <property type="match status" value="1"/>
</dbReference>
<sequence>MAISIKSPKEIKALRKAGELTAQALALLEREVRPGVSLLELDKMAEDFIKSSHARPAFKGLYGFPNSVCMSLNEVVIHGIPTDYVLQEGDIIGLDLGVEVDGYYGDSALTLPIGAISPQDEKLLACSKESLMHAISSIRVGMHFKELSQILEGAITERGFVPLKGFCGHGIGKKPHEEPEIPNYLEKGVKANSGPKIKEGMVFCLEPMVCQKQGEPKILADKWSVVSVDGLNTSHHEHTIAIVGNKAVILTER</sequence>
<dbReference type="GO" id="GO:0004239">
    <property type="term" value="F:initiator methionyl aminopeptidase activity"/>
    <property type="evidence" value="ECO:0007669"/>
    <property type="project" value="UniProtKB-UniRule"/>
</dbReference>
<evidence type="ECO:0000256" key="1">
    <source>
        <dbReference type="ARBA" id="ARBA00002521"/>
    </source>
</evidence>
<evidence type="ECO:0000256" key="3">
    <source>
        <dbReference type="ARBA" id="ARBA00022670"/>
    </source>
</evidence>
<dbReference type="GO" id="GO:0005829">
    <property type="term" value="C:cytosol"/>
    <property type="evidence" value="ECO:0007669"/>
    <property type="project" value="TreeGrafter"/>
</dbReference>
<evidence type="ECO:0000256" key="6">
    <source>
        <dbReference type="HAMAP-Rule" id="MF_01974"/>
    </source>
</evidence>
<feature type="binding site" evidence="6">
    <location>
        <position position="78"/>
    </location>
    <ligand>
        <name>substrate</name>
    </ligand>
</feature>
<comment type="similarity">
    <text evidence="6">Belongs to the peptidase M24A family. Methionine aminopeptidase type 1 subfamily.</text>
</comment>
<dbReference type="InterPro" id="IPR000994">
    <property type="entry name" value="Pept_M24"/>
</dbReference>
<dbReference type="Gene3D" id="3.90.230.10">
    <property type="entry name" value="Creatinase/methionine aminopeptidase superfamily"/>
    <property type="match status" value="1"/>
</dbReference>
<dbReference type="PANTHER" id="PTHR43330:SF27">
    <property type="entry name" value="METHIONINE AMINOPEPTIDASE"/>
    <property type="match status" value="1"/>
</dbReference>
<dbReference type="RefSeq" id="WP_001018132.1">
    <property type="nucleotide sequence ID" value="NZ_AP014523.1"/>
</dbReference>
<comment type="catalytic activity">
    <reaction evidence="6 7">
        <text>Release of N-terminal amino acids, preferentially methionine, from peptides and arylamides.</text>
        <dbReference type="EC" id="3.4.11.18"/>
    </reaction>
</comment>
<evidence type="ECO:0000313" key="9">
    <source>
        <dbReference type="EMBL" id="BAO97312.1"/>
    </source>
</evidence>
<comment type="subunit">
    <text evidence="6">Monomer.</text>
</comment>
<dbReference type="EC" id="3.4.11.18" evidence="6 7"/>
<name>A0A060PZJ2_HELPX</name>
<evidence type="ECO:0000256" key="4">
    <source>
        <dbReference type="ARBA" id="ARBA00022723"/>
    </source>
</evidence>
<dbReference type="GO" id="GO:0070006">
    <property type="term" value="F:metalloaminopeptidase activity"/>
    <property type="evidence" value="ECO:0007669"/>
    <property type="project" value="UniProtKB-UniRule"/>
</dbReference>
<evidence type="ECO:0000259" key="8">
    <source>
        <dbReference type="Pfam" id="PF00557"/>
    </source>
</evidence>
<evidence type="ECO:0000313" key="10">
    <source>
        <dbReference type="Proteomes" id="UP000031662"/>
    </source>
</evidence>
<dbReference type="PANTHER" id="PTHR43330">
    <property type="entry name" value="METHIONINE AMINOPEPTIDASE"/>
    <property type="match status" value="1"/>
</dbReference>
<comment type="function">
    <text evidence="1 6">Removes the N-terminal methionine from nascent proteins. The N-terminal methionine is often cleaved when the second residue in the primary sequence is small and uncharged (Met-Ala-, Cys, Gly, Pro, Ser, Thr, or Val). Requires deformylation of the N(alpha)-formylated initiator methionine before it can be hydrolyzed.</text>
</comment>
<accession>A0A060PZJ2</accession>
<dbReference type="AlphaFoldDB" id="A0A060PZJ2"/>
<organism evidence="9 10">
    <name type="scientific">Helicobacter pylori NY40</name>
    <dbReference type="NCBI Taxonomy" id="1426844"/>
    <lineage>
        <taxon>Bacteria</taxon>
        <taxon>Pseudomonadati</taxon>
        <taxon>Campylobacterota</taxon>
        <taxon>Epsilonproteobacteria</taxon>
        <taxon>Campylobacterales</taxon>
        <taxon>Helicobacteraceae</taxon>
        <taxon>Helicobacter</taxon>
    </lineage>
</organism>
<dbReference type="HOGENOM" id="CLU_015857_0_1_7"/>
<dbReference type="InterPro" id="IPR036005">
    <property type="entry name" value="Creatinase/aminopeptidase-like"/>
</dbReference>
<keyword evidence="3 6" id="KW-0645">Protease</keyword>
<feature type="domain" description="Peptidase M24" evidence="8">
    <location>
        <begin position="13"/>
        <end position="241"/>
    </location>
</feature>
<feature type="binding site" evidence="6">
    <location>
        <position position="176"/>
    </location>
    <ligand>
        <name>substrate</name>
    </ligand>
</feature>
<comment type="cofactor">
    <cofactor evidence="6">
        <name>Co(2+)</name>
        <dbReference type="ChEBI" id="CHEBI:48828"/>
    </cofactor>
    <cofactor evidence="6">
        <name>Zn(2+)</name>
        <dbReference type="ChEBI" id="CHEBI:29105"/>
    </cofactor>
    <cofactor evidence="6">
        <name>Mn(2+)</name>
        <dbReference type="ChEBI" id="CHEBI:29035"/>
    </cofactor>
    <cofactor evidence="6">
        <name>Fe(2+)</name>
        <dbReference type="ChEBI" id="CHEBI:29033"/>
    </cofactor>
    <text evidence="6">Binds 2 divalent metal cations per subunit. Has a high-affinity and a low affinity metal-binding site. The true nature of the physiological cofactor is under debate. The enzyme is active with cobalt, zinc, manganese or divalent iron ions. Most likely, methionine aminopeptidases function as mononuclear Fe(2+)-metalloproteases under physiological conditions, and the catalytically relevant metal-binding site has been assigned to the histidine-containing high-affinity site.</text>
</comment>
<feature type="binding site" evidence="6">
    <location>
        <position position="95"/>
    </location>
    <ligand>
        <name>a divalent metal cation</name>
        <dbReference type="ChEBI" id="CHEBI:60240"/>
        <label>1</label>
    </ligand>
</feature>
<dbReference type="EMBL" id="AP014523">
    <property type="protein sequence ID" value="BAO97312.1"/>
    <property type="molecule type" value="Genomic_DNA"/>
</dbReference>
<evidence type="ECO:0000256" key="2">
    <source>
        <dbReference type="ARBA" id="ARBA00022438"/>
    </source>
</evidence>
<dbReference type="PROSITE" id="PS00680">
    <property type="entry name" value="MAP_1"/>
    <property type="match status" value="1"/>
</dbReference>
<proteinExistence type="inferred from homology"/>
<feature type="binding site" evidence="6">
    <location>
        <position position="206"/>
    </location>
    <ligand>
        <name>a divalent metal cation</name>
        <dbReference type="ChEBI" id="CHEBI:60240"/>
        <label>2</label>
        <note>catalytic</note>
    </ligand>
</feature>
<evidence type="ECO:0000256" key="5">
    <source>
        <dbReference type="ARBA" id="ARBA00022801"/>
    </source>
</evidence>
<dbReference type="Proteomes" id="UP000031662">
    <property type="component" value="Chromosome"/>
</dbReference>
<dbReference type="InterPro" id="IPR001714">
    <property type="entry name" value="Pept_M24_MAP"/>
</dbReference>
<dbReference type="GO" id="GO:0046872">
    <property type="term" value="F:metal ion binding"/>
    <property type="evidence" value="ECO:0007669"/>
    <property type="project" value="UniProtKB-UniRule"/>
</dbReference>
<dbReference type="SUPFAM" id="SSF55920">
    <property type="entry name" value="Creatinase/aminopeptidase"/>
    <property type="match status" value="1"/>
</dbReference>
<protein>
    <recommendedName>
        <fullName evidence="6 7">Methionine aminopeptidase</fullName>
        <shortName evidence="6">MAP</shortName>
        <shortName evidence="6">MetAP</shortName>
        <ecNumber evidence="6 7">3.4.11.18</ecNumber>
    </recommendedName>
    <alternativeName>
        <fullName evidence="6">Peptidase M</fullName>
    </alternativeName>
</protein>
<keyword evidence="2 6" id="KW-0031">Aminopeptidase</keyword>
<dbReference type="HAMAP" id="MF_01974">
    <property type="entry name" value="MetAP_1"/>
    <property type="match status" value="1"/>
</dbReference>
<feature type="binding site" evidence="6">
    <location>
        <position position="237"/>
    </location>
    <ligand>
        <name>a divalent metal cation</name>
        <dbReference type="ChEBI" id="CHEBI:60240"/>
        <label>1</label>
    </ligand>
</feature>
<gene>
    <name evidence="6" type="primary">map</name>
    <name evidence="9" type="ORF">NY40_0289</name>
</gene>
<feature type="binding site" evidence="6">
    <location>
        <position position="106"/>
    </location>
    <ligand>
        <name>a divalent metal cation</name>
        <dbReference type="ChEBI" id="CHEBI:60240"/>
        <label>1</label>
    </ligand>
</feature>
<reference evidence="9 10" key="1">
    <citation type="submission" date="2013-11" db="EMBL/GenBank/DDBJ databases">
        <title>Estimation of Helicobacter pylori bacteriophage ecology using H. pylori isolates.</title>
        <authorList>
            <person name="Uchiyama J."/>
            <person name="Takemura-Uchiyama I."/>
            <person name="Ujihara T."/>
            <person name="Matsuzaki S."/>
        </authorList>
    </citation>
    <scope>NUCLEOTIDE SEQUENCE [LARGE SCALE GENOMIC DNA]</scope>
    <source>
        <strain evidence="9 10">NY40</strain>
    </source>
</reference>
<feature type="binding site" evidence="6">
    <location>
        <position position="169"/>
    </location>
    <ligand>
        <name>a divalent metal cation</name>
        <dbReference type="ChEBI" id="CHEBI:60240"/>
        <label>2</label>
        <note>catalytic</note>
    </ligand>
</feature>
<evidence type="ECO:0000256" key="7">
    <source>
        <dbReference type="RuleBase" id="RU003653"/>
    </source>
</evidence>
<dbReference type="InterPro" id="IPR002467">
    <property type="entry name" value="Pept_M24A_MAP1"/>
</dbReference>
<feature type="binding site" evidence="6">
    <location>
        <position position="237"/>
    </location>
    <ligand>
        <name>a divalent metal cation</name>
        <dbReference type="ChEBI" id="CHEBI:60240"/>
        <label>2</label>
        <note>catalytic</note>
    </ligand>
</feature>
<dbReference type="PRINTS" id="PR00599">
    <property type="entry name" value="MAPEPTIDASE"/>
</dbReference>
<dbReference type="CDD" id="cd01086">
    <property type="entry name" value="MetAP1"/>
    <property type="match status" value="1"/>
</dbReference>
<dbReference type="SMR" id="A0A060PZJ2"/>